<dbReference type="eggNOG" id="COG4856">
    <property type="taxonomic scope" value="Bacteria"/>
</dbReference>
<dbReference type="EMBL" id="AWVF01000345">
    <property type="protein sequence ID" value="ERJ90797.1"/>
    <property type="molecule type" value="Genomic_DNA"/>
</dbReference>
<gene>
    <name evidence="2" type="ORF">RUMCAL_02769</name>
</gene>
<dbReference type="Proteomes" id="UP000016662">
    <property type="component" value="Unassembled WGS sequence"/>
</dbReference>
<evidence type="ECO:0000313" key="2">
    <source>
        <dbReference type="EMBL" id="ERJ90797.1"/>
    </source>
</evidence>
<dbReference type="InterPro" id="IPR053154">
    <property type="entry name" value="c-di-AMP_regulator"/>
</dbReference>
<evidence type="ECO:0000313" key="3">
    <source>
        <dbReference type="Proteomes" id="UP000016662"/>
    </source>
</evidence>
<dbReference type="PANTHER" id="PTHR37804:SF1">
    <property type="entry name" value="CDAA REGULATORY PROTEIN CDAR"/>
    <property type="match status" value="1"/>
</dbReference>
<organism evidence="2 3">
    <name type="scientific">Ruminococcus callidus ATCC 27760</name>
    <dbReference type="NCBI Taxonomy" id="411473"/>
    <lineage>
        <taxon>Bacteria</taxon>
        <taxon>Bacillati</taxon>
        <taxon>Bacillota</taxon>
        <taxon>Clostridia</taxon>
        <taxon>Eubacteriales</taxon>
        <taxon>Oscillospiraceae</taxon>
        <taxon>Ruminococcus</taxon>
    </lineage>
</organism>
<dbReference type="PATRIC" id="fig|411473.3.peg.2325"/>
<dbReference type="STRING" id="411473.RUMCAL_02769"/>
<feature type="region of interest" description="Disordered" evidence="1">
    <location>
        <begin position="414"/>
        <end position="434"/>
    </location>
</feature>
<name>U2KEV2_9FIRM</name>
<keyword evidence="3" id="KW-1185">Reference proteome</keyword>
<reference evidence="2 3" key="1">
    <citation type="submission" date="2013-07" db="EMBL/GenBank/DDBJ databases">
        <authorList>
            <person name="Weinstock G."/>
            <person name="Sodergren E."/>
            <person name="Wylie T."/>
            <person name="Fulton L."/>
            <person name="Fulton R."/>
            <person name="Fronick C."/>
            <person name="O'Laughlin M."/>
            <person name="Godfrey J."/>
            <person name="Miner T."/>
            <person name="Herter B."/>
            <person name="Appelbaum E."/>
            <person name="Cordes M."/>
            <person name="Lek S."/>
            <person name="Wollam A."/>
            <person name="Pepin K.H."/>
            <person name="Palsikar V.B."/>
            <person name="Mitreva M."/>
            <person name="Wilson R.K."/>
        </authorList>
    </citation>
    <scope>NUCLEOTIDE SEQUENCE [LARGE SCALE GENOMIC DNA]</scope>
    <source>
        <strain evidence="2 3">ATCC 27760</strain>
    </source>
</reference>
<comment type="caution">
    <text evidence="2">The sequence shown here is derived from an EMBL/GenBank/DDBJ whole genome shotgun (WGS) entry which is preliminary data.</text>
</comment>
<evidence type="ECO:0000256" key="1">
    <source>
        <dbReference type="SAM" id="MobiDB-lite"/>
    </source>
</evidence>
<dbReference type="Gene3D" id="2.170.120.30">
    <property type="match status" value="1"/>
</dbReference>
<accession>U2KEV2</accession>
<proteinExistence type="predicted"/>
<dbReference type="PANTHER" id="PTHR37804">
    <property type="entry name" value="CDAA REGULATORY PROTEIN CDAR"/>
    <property type="match status" value="1"/>
</dbReference>
<dbReference type="InterPro" id="IPR012505">
    <property type="entry name" value="YbbR"/>
</dbReference>
<sequence length="434" mass="47039">MMATSVAIAIVLWFVISIAIYPTTPRTLHHVPLKVEIAGTSAEENGLSVIDYDVQDVTVQIEGNRSKVGNIDANNLTATAVVENVTSAGTKKLSITVSGNENEQFNVKSISPATVNVTFDKIETYTFEIKASAPNLTFADGCVLDEENFACTPSTIDVTGPQQQLNQVAYCVAETQQKEQLSASKILTTDTLLFYNEAGTQVDSTDFTYDVAAFSLEVPVLYQKTMDITYQITNAPANFDLEALKKRLNLSEQQITLAAPNTSMEEMSEFNIGSVALRDIDLNYSNDFVVNVPDDYVNQSGFSTVTLALDSTDLVKKDFVISDIGVVNAPATYNFNVLTQQLKVSIIGPADVMETLDASDLTANVDLLSYSTQAGAVDGDTVTFNYTPTITCSKYNTVWATGDYRVAVQGVRTSGNPTVNSEQTQSDLSENSNH</sequence>
<dbReference type="Pfam" id="PF07949">
    <property type="entry name" value="YbbR"/>
    <property type="match status" value="1"/>
</dbReference>
<dbReference type="HOGENOM" id="CLU_051130_1_0_9"/>
<protein>
    <submittedName>
        <fullName evidence="2">YbbR-like protein</fullName>
    </submittedName>
</protein>
<dbReference type="AlphaFoldDB" id="U2KEV2"/>